<dbReference type="FunFam" id="1.10.3720.10:FF:000003">
    <property type="entry name" value="Aliphatic sulfonate ABC transporter permease"/>
    <property type="match status" value="1"/>
</dbReference>
<feature type="transmembrane region" description="Helical" evidence="7">
    <location>
        <begin position="208"/>
        <end position="227"/>
    </location>
</feature>
<evidence type="ECO:0000313" key="10">
    <source>
        <dbReference type="Proteomes" id="UP001239215"/>
    </source>
</evidence>
<feature type="transmembrane region" description="Helical" evidence="7">
    <location>
        <begin position="84"/>
        <end position="105"/>
    </location>
</feature>
<dbReference type="Gene3D" id="1.10.3720.10">
    <property type="entry name" value="MetI-like"/>
    <property type="match status" value="1"/>
</dbReference>
<evidence type="ECO:0000256" key="7">
    <source>
        <dbReference type="RuleBase" id="RU363032"/>
    </source>
</evidence>
<dbReference type="AlphaFoldDB" id="A0AAJ1U5Z2"/>
<evidence type="ECO:0000256" key="3">
    <source>
        <dbReference type="ARBA" id="ARBA00022475"/>
    </source>
</evidence>
<dbReference type="InterPro" id="IPR035906">
    <property type="entry name" value="MetI-like_sf"/>
</dbReference>
<proteinExistence type="inferred from homology"/>
<dbReference type="Pfam" id="PF00528">
    <property type="entry name" value="BPD_transp_1"/>
    <property type="match status" value="1"/>
</dbReference>
<dbReference type="SUPFAM" id="SSF161098">
    <property type="entry name" value="MetI-like"/>
    <property type="match status" value="1"/>
</dbReference>
<evidence type="ECO:0000313" key="9">
    <source>
        <dbReference type="EMBL" id="MDQ1104747.1"/>
    </source>
</evidence>
<accession>A0AAJ1U5Z2</accession>
<name>A0AAJ1U5Z2_9ACTN</name>
<organism evidence="9 10">
    <name type="scientific">Nocardioides zeae</name>
    <dbReference type="NCBI Taxonomy" id="1457234"/>
    <lineage>
        <taxon>Bacteria</taxon>
        <taxon>Bacillati</taxon>
        <taxon>Actinomycetota</taxon>
        <taxon>Actinomycetes</taxon>
        <taxon>Propionibacteriales</taxon>
        <taxon>Nocardioidaceae</taxon>
        <taxon>Nocardioides</taxon>
    </lineage>
</organism>
<feature type="transmembrane region" description="Helical" evidence="7">
    <location>
        <begin position="239"/>
        <end position="261"/>
    </location>
</feature>
<comment type="caution">
    <text evidence="9">The sequence shown here is derived from an EMBL/GenBank/DDBJ whole genome shotgun (WGS) entry which is preliminary data.</text>
</comment>
<sequence length="273" mass="29078">MRAALWRRRIGHTALGLGFVALLLLLWDLGVRGEWVLLFDIKMGFLPAPDVVARLLWDFAFGGLYDDAYSGTLLEHLGASALRVLAGFGLAAALAVPIGVLMGRFPLVNAALDPAVNLFRPVPATAWVPLVLLIIGFGSQATIFLITLSAFFPILLNTIAATREVPPRLVEAARMLGTTRVGVLMKVVVPAATPGIVSGLRIGLGLGWVILVLGEANGIDTGLGSMIMLAREQVRTDRVVVGMIVIGLAGFLSDRILVLGFKGLFGRRPLVRA</sequence>
<dbReference type="Proteomes" id="UP001239215">
    <property type="component" value="Unassembled WGS sequence"/>
</dbReference>
<dbReference type="RefSeq" id="WP_307200352.1">
    <property type="nucleotide sequence ID" value="NZ_JAUTAN010000001.1"/>
</dbReference>
<reference evidence="9" key="1">
    <citation type="submission" date="2023-07" db="EMBL/GenBank/DDBJ databases">
        <title>Functional and genomic diversity of the sorghum phyllosphere microbiome.</title>
        <authorList>
            <person name="Shade A."/>
        </authorList>
    </citation>
    <scope>NUCLEOTIDE SEQUENCE</scope>
    <source>
        <strain evidence="9">SORGH_AS_1067</strain>
    </source>
</reference>
<keyword evidence="6 7" id="KW-0472">Membrane</keyword>
<dbReference type="CDD" id="cd06261">
    <property type="entry name" value="TM_PBP2"/>
    <property type="match status" value="1"/>
</dbReference>
<feature type="domain" description="ABC transmembrane type-1" evidence="8">
    <location>
        <begin position="77"/>
        <end position="257"/>
    </location>
</feature>
<keyword evidence="4 7" id="KW-0812">Transmembrane</keyword>
<dbReference type="EMBL" id="JAUTAN010000001">
    <property type="protein sequence ID" value="MDQ1104747.1"/>
    <property type="molecule type" value="Genomic_DNA"/>
</dbReference>
<evidence type="ECO:0000259" key="8">
    <source>
        <dbReference type="PROSITE" id="PS50928"/>
    </source>
</evidence>
<feature type="transmembrane region" description="Helical" evidence="7">
    <location>
        <begin position="183"/>
        <end position="202"/>
    </location>
</feature>
<feature type="transmembrane region" description="Helical" evidence="7">
    <location>
        <begin position="143"/>
        <end position="162"/>
    </location>
</feature>
<comment type="similarity">
    <text evidence="7">Belongs to the binding-protein-dependent transport system permease family.</text>
</comment>
<evidence type="ECO:0000256" key="5">
    <source>
        <dbReference type="ARBA" id="ARBA00022989"/>
    </source>
</evidence>
<comment type="subcellular location">
    <subcellularLocation>
        <location evidence="1 7">Cell membrane</location>
        <topology evidence="1 7">Multi-pass membrane protein</topology>
    </subcellularLocation>
</comment>
<evidence type="ECO:0000256" key="1">
    <source>
        <dbReference type="ARBA" id="ARBA00004651"/>
    </source>
</evidence>
<dbReference type="GO" id="GO:0042918">
    <property type="term" value="P:alkanesulfonate transmembrane transport"/>
    <property type="evidence" value="ECO:0007669"/>
    <property type="project" value="UniProtKB-ARBA"/>
</dbReference>
<dbReference type="InterPro" id="IPR000515">
    <property type="entry name" value="MetI-like"/>
</dbReference>
<protein>
    <submittedName>
        <fullName evidence="9">NitT/TauT family transport system permease protein</fullName>
    </submittedName>
</protein>
<dbReference type="GO" id="GO:0005886">
    <property type="term" value="C:plasma membrane"/>
    <property type="evidence" value="ECO:0007669"/>
    <property type="project" value="UniProtKB-SubCell"/>
</dbReference>
<evidence type="ECO:0000256" key="6">
    <source>
        <dbReference type="ARBA" id="ARBA00023136"/>
    </source>
</evidence>
<dbReference type="PANTHER" id="PTHR30151">
    <property type="entry name" value="ALKANE SULFONATE ABC TRANSPORTER-RELATED, MEMBRANE SUBUNIT"/>
    <property type="match status" value="1"/>
</dbReference>
<gene>
    <name evidence="9" type="ORF">QE405_002031</name>
</gene>
<evidence type="ECO:0000256" key="4">
    <source>
        <dbReference type="ARBA" id="ARBA00022692"/>
    </source>
</evidence>
<evidence type="ECO:0000256" key="2">
    <source>
        <dbReference type="ARBA" id="ARBA00022448"/>
    </source>
</evidence>
<feature type="transmembrane region" description="Helical" evidence="7">
    <location>
        <begin position="117"/>
        <end position="137"/>
    </location>
</feature>
<dbReference type="PROSITE" id="PS50928">
    <property type="entry name" value="ABC_TM1"/>
    <property type="match status" value="1"/>
</dbReference>
<keyword evidence="3" id="KW-1003">Cell membrane</keyword>
<keyword evidence="2 7" id="KW-0813">Transport</keyword>
<dbReference type="PANTHER" id="PTHR30151:SF0">
    <property type="entry name" value="ABC TRANSPORTER PERMEASE PROTEIN MJ0413-RELATED"/>
    <property type="match status" value="1"/>
</dbReference>
<keyword evidence="5 7" id="KW-1133">Transmembrane helix</keyword>